<dbReference type="EMBL" id="PEUA01000004">
    <property type="protein sequence ID" value="PIV43716.1"/>
    <property type="molecule type" value="Genomic_DNA"/>
</dbReference>
<comment type="caution">
    <text evidence="1">The sequence shown here is derived from an EMBL/GenBank/DDBJ whole genome shotgun (WGS) entry which is preliminary data.</text>
</comment>
<protein>
    <submittedName>
        <fullName evidence="1">Uncharacterized protein</fullName>
    </submittedName>
</protein>
<organism evidence="1 2">
    <name type="scientific">Candidatus Nealsonbacteria bacterium CG02_land_8_20_14_3_00_40_11</name>
    <dbReference type="NCBI Taxonomy" id="1974700"/>
    <lineage>
        <taxon>Bacteria</taxon>
        <taxon>Candidatus Nealsoniibacteriota</taxon>
    </lineage>
</organism>
<name>A0A2M7D8Q0_9BACT</name>
<sequence length="179" mass="20520">MNIKDVKTSIKVGDFVLRKNNRNKIGIKYSPNIDKKILTDDSARIYLITQDEIIKKIGGSIQKGGIKGTVSFYTGAMTGSPGRPRFILHLLIEEALKSKSKVALYMITSPKTLAEVSGLFGTKKMKIASFKEMEDLCKSDYYSREKKYPDWNFQENHQPYPSKLEKKFMAYHQKRLSKK</sequence>
<evidence type="ECO:0000313" key="2">
    <source>
        <dbReference type="Proteomes" id="UP000230304"/>
    </source>
</evidence>
<evidence type="ECO:0000313" key="1">
    <source>
        <dbReference type="EMBL" id="PIV43716.1"/>
    </source>
</evidence>
<accession>A0A2M7D8Q0</accession>
<dbReference type="AlphaFoldDB" id="A0A2M7D8Q0"/>
<dbReference type="Proteomes" id="UP000230304">
    <property type="component" value="Unassembled WGS sequence"/>
</dbReference>
<reference evidence="2" key="1">
    <citation type="submission" date="2017-09" db="EMBL/GenBank/DDBJ databases">
        <title>Depth-based differentiation of microbial function through sediment-hosted aquifers and enrichment of novel symbionts in the deep terrestrial subsurface.</title>
        <authorList>
            <person name="Probst A.J."/>
            <person name="Ladd B."/>
            <person name="Jarett J.K."/>
            <person name="Geller-Mcgrath D.E."/>
            <person name="Sieber C.M.K."/>
            <person name="Emerson J.B."/>
            <person name="Anantharaman K."/>
            <person name="Thomas B.C."/>
            <person name="Malmstrom R."/>
            <person name="Stieglmeier M."/>
            <person name="Klingl A."/>
            <person name="Woyke T."/>
            <person name="Ryan C.M."/>
            <person name="Banfield J.F."/>
        </authorList>
    </citation>
    <scope>NUCLEOTIDE SEQUENCE [LARGE SCALE GENOMIC DNA]</scope>
</reference>
<gene>
    <name evidence="1" type="ORF">COS26_00150</name>
</gene>
<proteinExistence type="predicted"/>